<dbReference type="InterPro" id="IPR027558">
    <property type="entry name" value="Pre_pil_HX9DG_C"/>
</dbReference>
<dbReference type="KEGG" id="llh:I41_43440"/>
<feature type="domain" description="DUF1559" evidence="2">
    <location>
        <begin position="36"/>
        <end position="301"/>
    </location>
</feature>
<dbReference type="SUPFAM" id="SSF54523">
    <property type="entry name" value="Pili subunits"/>
    <property type="match status" value="1"/>
</dbReference>
<organism evidence="3 4">
    <name type="scientific">Lacipirellula limnantheis</name>
    <dbReference type="NCBI Taxonomy" id="2528024"/>
    <lineage>
        <taxon>Bacteria</taxon>
        <taxon>Pseudomonadati</taxon>
        <taxon>Planctomycetota</taxon>
        <taxon>Planctomycetia</taxon>
        <taxon>Pirellulales</taxon>
        <taxon>Lacipirellulaceae</taxon>
        <taxon>Lacipirellula</taxon>
    </lineage>
</organism>
<dbReference type="AlphaFoldDB" id="A0A517U3D5"/>
<evidence type="ECO:0000313" key="3">
    <source>
        <dbReference type="EMBL" id="QDT75135.1"/>
    </source>
</evidence>
<keyword evidence="4" id="KW-1185">Reference proteome</keyword>
<feature type="region of interest" description="Disordered" evidence="1">
    <location>
        <begin position="253"/>
        <end position="275"/>
    </location>
</feature>
<dbReference type="NCBIfam" id="TIGR02532">
    <property type="entry name" value="IV_pilin_GFxxxE"/>
    <property type="match status" value="1"/>
</dbReference>
<dbReference type="PANTHER" id="PTHR30093:SF2">
    <property type="entry name" value="TYPE II SECRETION SYSTEM PROTEIN H"/>
    <property type="match status" value="1"/>
</dbReference>
<dbReference type="InterPro" id="IPR045584">
    <property type="entry name" value="Pilin-like"/>
</dbReference>
<dbReference type="PANTHER" id="PTHR30093">
    <property type="entry name" value="GENERAL SECRETION PATHWAY PROTEIN G"/>
    <property type="match status" value="1"/>
</dbReference>
<evidence type="ECO:0000313" key="4">
    <source>
        <dbReference type="Proteomes" id="UP000317909"/>
    </source>
</evidence>
<evidence type="ECO:0000259" key="2">
    <source>
        <dbReference type="Pfam" id="PF07596"/>
    </source>
</evidence>
<accession>A0A517U3D5</accession>
<dbReference type="Gene3D" id="3.30.700.10">
    <property type="entry name" value="Glycoprotein, Type 4 Pilin"/>
    <property type="match status" value="1"/>
</dbReference>
<dbReference type="InterPro" id="IPR011453">
    <property type="entry name" value="DUF1559"/>
</dbReference>
<dbReference type="RefSeq" id="WP_168207059.1">
    <property type="nucleotide sequence ID" value="NZ_CP036339.1"/>
</dbReference>
<dbReference type="InterPro" id="IPR012902">
    <property type="entry name" value="N_methyl_site"/>
</dbReference>
<protein>
    <recommendedName>
        <fullName evidence="2">DUF1559 domain-containing protein</fullName>
    </recommendedName>
</protein>
<dbReference type="PROSITE" id="PS00409">
    <property type="entry name" value="PROKAR_NTER_METHYL"/>
    <property type="match status" value="1"/>
</dbReference>
<proteinExistence type="predicted"/>
<dbReference type="NCBIfam" id="TIGR04294">
    <property type="entry name" value="pre_pil_HX9DG"/>
    <property type="match status" value="1"/>
</dbReference>
<evidence type="ECO:0000256" key="1">
    <source>
        <dbReference type="SAM" id="MobiDB-lite"/>
    </source>
</evidence>
<sequence>MRNSRRQSASGFTLVELLVVIAIIGVLVALLLPAVQAAREAARRMSCQNAIRQWALAMQNHHDAKKALPEGNRPNPRRVWVVYTWPYVENQSMAVVFDETKHFYEQPNTYTSTTKGIYAQTAPIYFCPSDRPGALWKGDIYWRARGNYALNWGTFKVPHDQTLTQMETAGKQIALAPFGWKDFKDRSKPRTTKFAEFTDGTSNTMLLSEVVFPNADEDFDIRGDWLNDDDPCTMFMTINTPNTTVADVSPFVPSPIDPSDPPYTSAGSSASHKAARSNHPGGVYAAFADGSVRFIQDGIAPTAWQAMGTMNGEEVITE</sequence>
<gene>
    <name evidence="3" type="ORF">I41_43440</name>
</gene>
<reference evidence="3 4" key="1">
    <citation type="submission" date="2019-02" db="EMBL/GenBank/DDBJ databases">
        <title>Deep-cultivation of Planctomycetes and their phenomic and genomic characterization uncovers novel biology.</title>
        <authorList>
            <person name="Wiegand S."/>
            <person name="Jogler M."/>
            <person name="Boedeker C."/>
            <person name="Pinto D."/>
            <person name="Vollmers J."/>
            <person name="Rivas-Marin E."/>
            <person name="Kohn T."/>
            <person name="Peeters S.H."/>
            <person name="Heuer A."/>
            <person name="Rast P."/>
            <person name="Oberbeckmann S."/>
            <person name="Bunk B."/>
            <person name="Jeske O."/>
            <person name="Meyerdierks A."/>
            <person name="Storesund J.E."/>
            <person name="Kallscheuer N."/>
            <person name="Luecker S."/>
            <person name="Lage O.M."/>
            <person name="Pohl T."/>
            <person name="Merkel B.J."/>
            <person name="Hornburger P."/>
            <person name="Mueller R.-W."/>
            <person name="Bruemmer F."/>
            <person name="Labrenz M."/>
            <person name="Spormann A.M."/>
            <person name="Op den Camp H."/>
            <person name="Overmann J."/>
            <person name="Amann R."/>
            <person name="Jetten M.S.M."/>
            <person name="Mascher T."/>
            <person name="Medema M.H."/>
            <person name="Devos D.P."/>
            <person name="Kaster A.-K."/>
            <person name="Ovreas L."/>
            <person name="Rohde M."/>
            <person name="Galperin M.Y."/>
            <person name="Jogler C."/>
        </authorList>
    </citation>
    <scope>NUCLEOTIDE SEQUENCE [LARGE SCALE GENOMIC DNA]</scope>
    <source>
        <strain evidence="3 4">I41</strain>
    </source>
</reference>
<name>A0A517U3D5_9BACT</name>
<dbReference type="Pfam" id="PF07596">
    <property type="entry name" value="SBP_bac_10"/>
    <property type="match status" value="1"/>
</dbReference>
<dbReference type="Pfam" id="PF07963">
    <property type="entry name" value="N_methyl"/>
    <property type="match status" value="1"/>
</dbReference>
<dbReference type="EMBL" id="CP036339">
    <property type="protein sequence ID" value="QDT75135.1"/>
    <property type="molecule type" value="Genomic_DNA"/>
</dbReference>
<dbReference type="Proteomes" id="UP000317909">
    <property type="component" value="Chromosome"/>
</dbReference>